<evidence type="ECO:0000313" key="2">
    <source>
        <dbReference type="EMBL" id="MBC4016930.1"/>
    </source>
</evidence>
<gene>
    <name evidence="2" type="ORF">H7965_16540</name>
</gene>
<dbReference type="GO" id="GO:0005737">
    <property type="term" value="C:cytoplasm"/>
    <property type="evidence" value="ECO:0007669"/>
    <property type="project" value="TreeGrafter"/>
</dbReference>
<dbReference type="AlphaFoldDB" id="A0A9X0UIB4"/>
<feature type="domain" description="N-acetyltransferase" evidence="1">
    <location>
        <begin position="1"/>
        <end position="84"/>
    </location>
</feature>
<keyword evidence="3" id="KW-1185">Reference proteome</keyword>
<dbReference type="InterPro" id="IPR000182">
    <property type="entry name" value="GNAT_dom"/>
</dbReference>
<dbReference type="InterPro" id="IPR016181">
    <property type="entry name" value="Acyl_CoA_acyltransferase"/>
</dbReference>
<dbReference type="GO" id="GO:1905502">
    <property type="term" value="F:acetyl-CoA binding"/>
    <property type="evidence" value="ECO:0007669"/>
    <property type="project" value="TreeGrafter"/>
</dbReference>
<dbReference type="PANTHER" id="PTHR13538:SF4">
    <property type="entry name" value="N-ALPHA-ACETYLTRANSFERASE 80"/>
    <property type="match status" value="1"/>
</dbReference>
<name>A0A9X0UIB4_9PROT</name>
<organism evidence="2 3">
    <name type="scientific">Siccirubricoccus deserti</name>
    <dbReference type="NCBI Taxonomy" id="2013562"/>
    <lineage>
        <taxon>Bacteria</taxon>
        <taxon>Pseudomonadati</taxon>
        <taxon>Pseudomonadota</taxon>
        <taxon>Alphaproteobacteria</taxon>
        <taxon>Acetobacterales</taxon>
        <taxon>Roseomonadaceae</taxon>
        <taxon>Siccirubricoccus</taxon>
    </lineage>
</organism>
<comment type="caution">
    <text evidence="2">The sequence shown here is derived from an EMBL/GenBank/DDBJ whole genome shotgun (WGS) entry which is preliminary data.</text>
</comment>
<dbReference type="InterPro" id="IPR039840">
    <property type="entry name" value="NAA80"/>
</dbReference>
<proteinExistence type="predicted"/>
<evidence type="ECO:0000259" key="1">
    <source>
        <dbReference type="PROSITE" id="PS51186"/>
    </source>
</evidence>
<dbReference type="SUPFAM" id="SSF55729">
    <property type="entry name" value="Acyl-CoA N-acyltransferases (Nat)"/>
    <property type="match status" value="1"/>
</dbReference>
<protein>
    <submittedName>
        <fullName evidence="2">GNAT family N-acetyltransferase</fullName>
    </submittedName>
</protein>
<dbReference type="Proteomes" id="UP000600101">
    <property type="component" value="Unassembled WGS sequence"/>
</dbReference>
<accession>A0A9X0UIB4</accession>
<sequence>MEDLPERAELFPWLAGVWVQPECRGQGIARALVGRVEAAALALGWTRLHLYTAGAAGLYARLGWAATETLTRPKGPVTLMAKRL</sequence>
<dbReference type="Gene3D" id="3.40.630.30">
    <property type="match status" value="1"/>
</dbReference>
<dbReference type="PANTHER" id="PTHR13538">
    <property type="entry name" value="N-ACETYLTRANSFERASE 6"/>
    <property type="match status" value="1"/>
</dbReference>
<reference evidence="2" key="1">
    <citation type="submission" date="2020-08" db="EMBL/GenBank/DDBJ databases">
        <authorList>
            <person name="Hu Y."/>
            <person name="Nguyen S.V."/>
            <person name="Li F."/>
            <person name="Fanning S."/>
        </authorList>
    </citation>
    <scope>NUCLEOTIDE SEQUENCE</scope>
    <source>
        <strain evidence="2">SYSU D8009</strain>
    </source>
</reference>
<dbReference type="GO" id="GO:0008080">
    <property type="term" value="F:N-acetyltransferase activity"/>
    <property type="evidence" value="ECO:0007669"/>
    <property type="project" value="InterPro"/>
</dbReference>
<dbReference type="Pfam" id="PF13508">
    <property type="entry name" value="Acetyltransf_7"/>
    <property type="match status" value="1"/>
</dbReference>
<dbReference type="PROSITE" id="PS51186">
    <property type="entry name" value="GNAT"/>
    <property type="match status" value="1"/>
</dbReference>
<dbReference type="CDD" id="cd04301">
    <property type="entry name" value="NAT_SF"/>
    <property type="match status" value="1"/>
</dbReference>
<evidence type="ECO:0000313" key="3">
    <source>
        <dbReference type="Proteomes" id="UP000600101"/>
    </source>
</evidence>
<dbReference type="RefSeq" id="WP_186771699.1">
    <property type="nucleotide sequence ID" value="NZ_JACOMF010000020.1"/>
</dbReference>
<dbReference type="EMBL" id="JACOMF010000020">
    <property type="protein sequence ID" value="MBC4016930.1"/>
    <property type="molecule type" value="Genomic_DNA"/>
</dbReference>